<dbReference type="GO" id="GO:0003677">
    <property type="term" value="F:DNA binding"/>
    <property type="evidence" value="ECO:0007669"/>
    <property type="project" value="InterPro"/>
</dbReference>
<dbReference type="InterPro" id="IPR043034">
    <property type="entry name" value="DNA_pol_alpha_B_N_sf"/>
</dbReference>
<evidence type="ECO:0000313" key="10">
    <source>
        <dbReference type="Proteomes" id="UP000308267"/>
    </source>
</evidence>
<comment type="caution">
    <text evidence="9">The sequence shown here is derived from an EMBL/GenBank/DDBJ whole genome shotgun (WGS) entry which is preliminary data.</text>
</comment>
<name>A0A4S2L9U4_OPIFE</name>
<keyword evidence="4 6" id="KW-0235">DNA replication</keyword>
<evidence type="ECO:0000256" key="5">
    <source>
        <dbReference type="ARBA" id="ARBA00023242"/>
    </source>
</evidence>
<gene>
    <name evidence="9" type="ORF">CRM22_008919</name>
</gene>
<accession>A0A4S2L9U4</accession>
<feature type="domain" description="DNA polymerase alpha/delta/epsilon subunit B" evidence="7">
    <location>
        <begin position="402"/>
        <end position="612"/>
    </location>
</feature>
<dbReference type="PANTHER" id="PTHR23061">
    <property type="entry name" value="DNA POLYMERASE 2 ALPHA 70 KDA SUBUNIT"/>
    <property type="match status" value="1"/>
</dbReference>
<dbReference type="GO" id="GO:0005658">
    <property type="term" value="C:alpha DNA polymerase:primase complex"/>
    <property type="evidence" value="ECO:0007669"/>
    <property type="project" value="TreeGrafter"/>
</dbReference>
<dbReference type="PANTHER" id="PTHR23061:SF12">
    <property type="entry name" value="DNA POLYMERASE ALPHA SUBUNIT B"/>
    <property type="match status" value="1"/>
</dbReference>
<evidence type="ECO:0000256" key="2">
    <source>
        <dbReference type="ARBA" id="ARBA00007299"/>
    </source>
</evidence>
<dbReference type="Gene3D" id="3.60.21.60">
    <property type="match status" value="2"/>
</dbReference>
<evidence type="ECO:0000313" key="9">
    <source>
        <dbReference type="EMBL" id="TGZ59741.1"/>
    </source>
</evidence>
<sequence>MEDTSVLSEELHGFGLRTTDANVLQKLFQLGLKWDVDEASLVEKYVAFQRNAKLPDLVEQKHVDLFDREISARLESSRHRAPKNVPAALPKVNILPQKMLEELMATESQNEQQNLFSSYIPNSTVPKFQLPGTPRSSDKENISLEANTCSEPICTYLSIAGSTAPFSAKERVPSVEWTISDIDPFHAPVRYMHQPTLEKAEILDNWTWELTKRAMNDLPDESLITPNADPISDSQPSGRVNFNGIFVRTPIKMSSSQPVCSKPEPMDRVTLLRPTCARLQSPHLVGGRIAAQAITISATQLAYKTNGNFGSCSELTKQRLQSNNVGLVGLRQVSGVQSSMEGVTRLEFPLSDRSISFSLYAGQPVVVRASNPTGQLLCVTDLFSAPVVPPPEYPSPKNALNVMVACGPYTLSASNDPSLLLTLLRAVKKNRPHVLIMIGPFVDCQHSAVQVYHDSTYEELFHTRINSVAEYCSHLDVHLVIVPSWREMHHDPVYPTPPFDQSWTQQTPELISAYRNAHFFWDPCLFRIGDYVFGVTSVDIPFDLSCEEISSNCSGDRISRLCQHLLSSGSFYPIHPPSDDLPLDYPLWNRRAQMPITPHCLIVPSRLRQFVKDVKGVLCVNPGHVSRGQSSGSYAVLTIHKEPLDVAGETEPKQQSSALLSIAGRASVAVMRL</sequence>
<evidence type="ECO:0000256" key="3">
    <source>
        <dbReference type="ARBA" id="ARBA00018596"/>
    </source>
</evidence>
<dbReference type="PIRSF" id="PIRSF018300">
    <property type="entry name" value="DNA_pol_alph_2"/>
    <property type="match status" value="1"/>
</dbReference>
<dbReference type="Pfam" id="PF08418">
    <property type="entry name" value="Pol_alpha_B_N"/>
    <property type="match status" value="1"/>
</dbReference>
<protein>
    <recommendedName>
        <fullName evidence="3 6">DNA polymerase alpha subunit B</fullName>
    </recommendedName>
</protein>
<dbReference type="AlphaFoldDB" id="A0A4S2L9U4"/>
<organism evidence="9 10">
    <name type="scientific">Opisthorchis felineus</name>
    <dbReference type="NCBI Taxonomy" id="147828"/>
    <lineage>
        <taxon>Eukaryota</taxon>
        <taxon>Metazoa</taxon>
        <taxon>Spiralia</taxon>
        <taxon>Lophotrochozoa</taxon>
        <taxon>Platyhelminthes</taxon>
        <taxon>Trematoda</taxon>
        <taxon>Digenea</taxon>
        <taxon>Opisthorchiida</taxon>
        <taxon>Opisthorchiata</taxon>
        <taxon>Opisthorchiidae</taxon>
        <taxon>Opisthorchis</taxon>
    </lineage>
</organism>
<dbReference type="InterPro" id="IPR013627">
    <property type="entry name" value="Pol_alpha_B_N"/>
</dbReference>
<dbReference type="Gene3D" id="1.10.8.530">
    <property type="entry name" value="DNA polymerase alpha-primase, subunit B, N-terminal domain"/>
    <property type="match status" value="1"/>
</dbReference>
<feature type="domain" description="DNA polymerase alpha subunit B N-terminal" evidence="8">
    <location>
        <begin position="7"/>
        <end position="70"/>
    </location>
</feature>
<dbReference type="Proteomes" id="UP000308267">
    <property type="component" value="Unassembled WGS sequence"/>
</dbReference>
<dbReference type="Pfam" id="PF04042">
    <property type="entry name" value="DNA_pol_E_B"/>
    <property type="match status" value="1"/>
</dbReference>
<dbReference type="OrthoDB" id="336885at2759"/>
<dbReference type="InterPro" id="IPR016722">
    <property type="entry name" value="DNA_pol_alpha_bsu"/>
</dbReference>
<reference evidence="9 10" key="1">
    <citation type="journal article" date="2019" name="BMC Genomics">
        <title>New insights from Opisthorchis felineus genome: update on genomics of the epidemiologically important liver flukes.</title>
        <authorList>
            <person name="Ershov N.I."/>
            <person name="Mordvinov V.A."/>
            <person name="Prokhortchouk E.B."/>
            <person name="Pakharukova M.Y."/>
            <person name="Gunbin K.V."/>
            <person name="Ustyantsev K."/>
            <person name="Genaev M.A."/>
            <person name="Blinov A.G."/>
            <person name="Mazur A."/>
            <person name="Boulygina E."/>
            <person name="Tsygankova S."/>
            <person name="Khrameeva E."/>
            <person name="Chekanov N."/>
            <person name="Fan G."/>
            <person name="Xiao A."/>
            <person name="Zhang H."/>
            <person name="Xu X."/>
            <person name="Yang H."/>
            <person name="Solovyev V."/>
            <person name="Lee S.M."/>
            <person name="Liu X."/>
            <person name="Afonnikov D.A."/>
            <person name="Skryabin K.G."/>
        </authorList>
    </citation>
    <scope>NUCLEOTIDE SEQUENCE [LARGE SCALE GENOMIC DNA]</scope>
    <source>
        <strain evidence="9">AK-0245</strain>
        <tissue evidence="9">Whole organism</tissue>
    </source>
</reference>
<dbReference type="InterPro" id="IPR007185">
    <property type="entry name" value="DNA_pol_a/d/e_bsu"/>
</dbReference>
<evidence type="ECO:0000259" key="7">
    <source>
        <dbReference type="Pfam" id="PF04042"/>
    </source>
</evidence>
<comment type="subcellular location">
    <subcellularLocation>
        <location evidence="1 6">Nucleus</location>
    </subcellularLocation>
</comment>
<dbReference type="STRING" id="147828.A0A4S2L9U4"/>
<evidence type="ECO:0000256" key="6">
    <source>
        <dbReference type="PIRNR" id="PIRNR018300"/>
    </source>
</evidence>
<evidence type="ECO:0000259" key="8">
    <source>
        <dbReference type="Pfam" id="PF08418"/>
    </source>
</evidence>
<comment type="function">
    <text evidence="6">Accessory subunit of the DNA polymerase alpha complex (also known as the alpha DNA polymerase-primase complex) which plays an essential role in the initiation of DNA synthesis.</text>
</comment>
<keyword evidence="5 6" id="KW-0539">Nucleus</keyword>
<evidence type="ECO:0000256" key="4">
    <source>
        <dbReference type="ARBA" id="ARBA00022705"/>
    </source>
</evidence>
<dbReference type="EMBL" id="SJOL01008723">
    <property type="protein sequence ID" value="TGZ59741.1"/>
    <property type="molecule type" value="Genomic_DNA"/>
</dbReference>
<evidence type="ECO:0000256" key="1">
    <source>
        <dbReference type="ARBA" id="ARBA00004123"/>
    </source>
</evidence>
<proteinExistence type="inferred from homology"/>
<keyword evidence="10" id="KW-1185">Reference proteome</keyword>
<comment type="similarity">
    <text evidence="2 6">Belongs to the DNA polymerase alpha subunit B family.</text>
</comment>
<dbReference type="GO" id="GO:0006270">
    <property type="term" value="P:DNA replication initiation"/>
    <property type="evidence" value="ECO:0007669"/>
    <property type="project" value="TreeGrafter"/>
</dbReference>